<dbReference type="SUPFAM" id="SSF55961">
    <property type="entry name" value="Bet v1-like"/>
    <property type="match status" value="1"/>
</dbReference>
<gene>
    <name evidence="2" type="primary">LOC103704179</name>
</gene>
<dbReference type="PANTHER" id="PTHR33789">
    <property type="entry name" value="LACHRYMATORY-FACTOR SYNTHASE"/>
    <property type="match status" value="1"/>
</dbReference>
<dbReference type="KEGG" id="pda:103704179"/>
<dbReference type="Gene3D" id="3.30.530.20">
    <property type="match status" value="1"/>
</dbReference>
<evidence type="ECO:0000313" key="2">
    <source>
        <dbReference type="RefSeq" id="XP_026659273.2"/>
    </source>
</evidence>
<dbReference type="InterPro" id="IPR023393">
    <property type="entry name" value="START-like_dom_sf"/>
</dbReference>
<keyword evidence="1" id="KW-1185">Reference proteome</keyword>
<dbReference type="OrthoDB" id="1929286at2759"/>
<accession>A0A8B8J365</accession>
<dbReference type="GeneID" id="103704179"/>
<dbReference type="RefSeq" id="XP_026659273.2">
    <property type="nucleotide sequence ID" value="XM_026803472.2"/>
</dbReference>
<proteinExistence type="predicted"/>
<dbReference type="PANTHER" id="PTHR33789:SF5">
    <property type="entry name" value="BET V I_MAJOR LATEX PROTEIN DOMAIN-CONTAINING PROTEIN"/>
    <property type="match status" value="1"/>
</dbReference>
<reference evidence="2" key="1">
    <citation type="submission" date="2025-08" db="UniProtKB">
        <authorList>
            <consortium name="RefSeq"/>
        </authorList>
    </citation>
    <scope>IDENTIFICATION</scope>
    <source>
        <tissue evidence="2">Young leaves</tissue>
    </source>
</reference>
<protein>
    <submittedName>
        <fullName evidence="2">Uncharacterized protein LOC103704179</fullName>
    </submittedName>
</protein>
<sequence>MPMPYGRELHEIGGRRRGSWICSPPVSGFMFPRDDGERSWIKERLALTHPASFSYVYRLEASNVGLDGSVNSLQLVHYGEESTLVDWSFELDPVQGAQEETIIDYLAFLYKSCIYRIEGAIDRASKKEQEPWT</sequence>
<organism evidence="1 2">
    <name type="scientific">Phoenix dactylifera</name>
    <name type="common">Date palm</name>
    <dbReference type="NCBI Taxonomy" id="42345"/>
    <lineage>
        <taxon>Eukaryota</taxon>
        <taxon>Viridiplantae</taxon>
        <taxon>Streptophyta</taxon>
        <taxon>Embryophyta</taxon>
        <taxon>Tracheophyta</taxon>
        <taxon>Spermatophyta</taxon>
        <taxon>Magnoliopsida</taxon>
        <taxon>Liliopsida</taxon>
        <taxon>Arecaceae</taxon>
        <taxon>Coryphoideae</taxon>
        <taxon>Phoeniceae</taxon>
        <taxon>Phoenix</taxon>
    </lineage>
</organism>
<evidence type="ECO:0000313" key="1">
    <source>
        <dbReference type="Proteomes" id="UP000228380"/>
    </source>
</evidence>
<dbReference type="InterPro" id="IPR053249">
    <property type="entry name" value="LFS"/>
</dbReference>
<name>A0A8B8J365_PHODC</name>
<dbReference type="Proteomes" id="UP000228380">
    <property type="component" value="Unplaced"/>
</dbReference>
<dbReference type="AlphaFoldDB" id="A0A8B8J365"/>